<keyword evidence="1" id="KW-0812">Transmembrane</keyword>
<evidence type="ECO:0000256" key="1">
    <source>
        <dbReference type="SAM" id="Phobius"/>
    </source>
</evidence>
<organism evidence="2 3">
    <name type="scientific">Sphingomonas alpina</name>
    <dbReference type="NCBI Taxonomy" id="653931"/>
    <lineage>
        <taxon>Bacteria</taxon>
        <taxon>Pseudomonadati</taxon>
        <taxon>Pseudomonadota</taxon>
        <taxon>Alphaproteobacteria</taxon>
        <taxon>Sphingomonadales</taxon>
        <taxon>Sphingomonadaceae</taxon>
        <taxon>Sphingomonas</taxon>
    </lineage>
</organism>
<accession>A0A7H0LNV6</accession>
<dbReference type="AlphaFoldDB" id="A0A7H0LNV6"/>
<name>A0A7H0LNV6_9SPHN</name>
<keyword evidence="1" id="KW-1133">Transmembrane helix</keyword>
<dbReference type="Proteomes" id="UP000516148">
    <property type="component" value="Chromosome"/>
</dbReference>
<reference evidence="2 3" key="1">
    <citation type="submission" date="2020-09" db="EMBL/GenBank/DDBJ databases">
        <title>Sphingomonas sp., a new species isolated from pork steak.</title>
        <authorList>
            <person name="Heidler von Heilborn D."/>
        </authorList>
    </citation>
    <scope>NUCLEOTIDE SEQUENCE [LARGE SCALE GENOMIC DNA]</scope>
    <source>
        <strain evidence="3">S8-3T</strain>
    </source>
</reference>
<proteinExistence type="predicted"/>
<dbReference type="RefSeq" id="WP_187763640.1">
    <property type="nucleotide sequence ID" value="NZ_CP061038.1"/>
</dbReference>
<keyword evidence="1" id="KW-0472">Membrane</keyword>
<keyword evidence="3" id="KW-1185">Reference proteome</keyword>
<protein>
    <submittedName>
        <fullName evidence="2">Pilus assembly protein</fullName>
    </submittedName>
</protein>
<dbReference type="KEGG" id="spap:H3Z74_09575"/>
<sequence length="222" mass="24324">MNITLLRITRRLWVSRSGTAVLEFAFVLPILVLMSLTGAELTNYITVKMRISQIALHVADNAARMGNGSQLSAKTVTETDVNDLLTGAQLQAGEIPLYGHGRVILSSLEIDPAHAGKYRIKWQRCRGTKTDHVSTYGLAGRDNMDGMGPATRQVTVQNSNATMYVEVYYEYVPLIGLGSLAPSRDFVEVASMSVRDRRDLTTKTTSQGEELLNTEGAAISRC</sequence>
<evidence type="ECO:0000313" key="3">
    <source>
        <dbReference type="Proteomes" id="UP000516148"/>
    </source>
</evidence>
<gene>
    <name evidence="2" type="ORF">H3Z74_09575</name>
</gene>
<feature type="transmembrane region" description="Helical" evidence="1">
    <location>
        <begin position="20"/>
        <end position="39"/>
    </location>
</feature>
<evidence type="ECO:0000313" key="2">
    <source>
        <dbReference type="EMBL" id="QNQ11359.1"/>
    </source>
</evidence>
<dbReference type="EMBL" id="CP061038">
    <property type="protein sequence ID" value="QNQ11359.1"/>
    <property type="molecule type" value="Genomic_DNA"/>
</dbReference>